<evidence type="ECO:0000256" key="4">
    <source>
        <dbReference type="PIRNR" id="PIRNR011312"/>
    </source>
</evidence>
<evidence type="ECO:0000256" key="1">
    <source>
        <dbReference type="ARBA" id="ARBA00004123"/>
    </source>
</evidence>
<keyword evidence="3" id="KW-0539">Nucleus</keyword>
<accession>A0ABR1FEA8</accession>
<dbReference type="Proteomes" id="UP001498771">
    <property type="component" value="Unassembled WGS sequence"/>
</dbReference>
<dbReference type="InterPro" id="IPR016580">
    <property type="entry name" value="HUS1"/>
</dbReference>
<dbReference type="InterPro" id="IPR007150">
    <property type="entry name" value="HUS1/Mec3"/>
</dbReference>
<comment type="similarity">
    <text evidence="2 4">Belongs to the HUS1 family.</text>
</comment>
<dbReference type="PIRSF" id="PIRSF011312">
    <property type="entry name" value="Cell_cycle_HUS1"/>
    <property type="match status" value="1"/>
</dbReference>
<dbReference type="EMBL" id="JBBJBU010000001">
    <property type="protein sequence ID" value="KAK7208193.1"/>
    <property type="molecule type" value="Genomic_DNA"/>
</dbReference>
<comment type="subcellular location">
    <subcellularLocation>
        <location evidence="1">Nucleus</location>
    </subcellularLocation>
</comment>
<protein>
    <recommendedName>
        <fullName evidence="4">Checkpoint protein</fullName>
    </recommendedName>
</protein>
<dbReference type="RefSeq" id="XP_064771226.1">
    <property type="nucleotide sequence ID" value="XM_064911782.1"/>
</dbReference>
<name>A0ABR1FEA8_9ASCO</name>
<dbReference type="Gene3D" id="3.70.10.10">
    <property type="match status" value="1"/>
</dbReference>
<evidence type="ECO:0000313" key="5">
    <source>
        <dbReference type="EMBL" id="KAK7208193.1"/>
    </source>
</evidence>
<organism evidence="5 6">
    <name type="scientific">Myxozyma melibiosi</name>
    <dbReference type="NCBI Taxonomy" id="54550"/>
    <lineage>
        <taxon>Eukaryota</taxon>
        <taxon>Fungi</taxon>
        <taxon>Dikarya</taxon>
        <taxon>Ascomycota</taxon>
        <taxon>Saccharomycotina</taxon>
        <taxon>Lipomycetes</taxon>
        <taxon>Lipomycetales</taxon>
        <taxon>Lipomycetaceae</taxon>
        <taxon>Myxozyma</taxon>
    </lineage>
</organism>
<evidence type="ECO:0000256" key="3">
    <source>
        <dbReference type="ARBA" id="ARBA00023242"/>
    </source>
</evidence>
<sequence length="286" mass="31981">MRFSGLLESSEILREILYALSFIRKICIFRISREMLNIICIVDGSCTQVWAHLEVTDLFKSLTVQSLDDNHLTFEMSAEIFVRALKSFSGGSFGLGAVRMKLVKRHGAPYLLLSVDDRSANGGGKHASIFQTVPIRILRPDQFRLIKEPETQDADVVLFMNNKLPSILNLCERYKNIGARVQVSANNAGVLKIGVQNDHVKVDTEWSGLVAAQDTTREEAASQRDPEEFASVWVDAKELHNVLRIQHSVMNMIICIADGTLLNFVATVAGLDEVNNVTYYLTCFSQ</sequence>
<dbReference type="PANTHER" id="PTHR12900">
    <property type="entry name" value="MITOTIC AND DNA DAMAGE CHECKPOINT PROTEIN HUS1"/>
    <property type="match status" value="1"/>
</dbReference>
<comment type="caution">
    <text evidence="5">The sequence shown here is derived from an EMBL/GenBank/DDBJ whole genome shotgun (WGS) entry which is preliminary data.</text>
</comment>
<gene>
    <name evidence="5" type="ORF">BZA70DRAFT_273129</name>
</gene>
<dbReference type="Pfam" id="PF04005">
    <property type="entry name" value="Hus1"/>
    <property type="match status" value="1"/>
</dbReference>
<evidence type="ECO:0000313" key="6">
    <source>
        <dbReference type="Proteomes" id="UP001498771"/>
    </source>
</evidence>
<reference evidence="5 6" key="1">
    <citation type="submission" date="2024-03" db="EMBL/GenBank/DDBJ databases">
        <title>Genome-scale model development and genomic sequencing of the oleaginous clade Lipomyces.</title>
        <authorList>
            <consortium name="Lawrence Berkeley National Laboratory"/>
            <person name="Czajka J.J."/>
            <person name="Han Y."/>
            <person name="Kim J."/>
            <person name="Mondo S.J."/>
            <person name="Hofstad B.A."/>
            <person name="Robles A."/>
            <person name="Haridas S."/>
            <person name="Riley R."/>
            <person name="LaButti K."/>
            <person name="Pangilinan J."/>
            <person name="Andreopoulos W."/>
            <person name="Lipzen A."/>
            <person name="Yan J."/>
            <person name="Wang M."/>
            <person name="Ng V."/>
            <person name="Grigoriev I.V."/>
            <person name="Spatafora J.W."/>
            <person name="Magnuson J.K."/>
            <person name="Baker S.E."/>
            <person name="Pomraning K.R."/>
        </authorList>
    </citation>
    <scope>NUCLEOTIDE SEQUENCE [LARGE SCALE GENOMIC DNA]</scope>
    <source>
        <strain evidence="5 6">Phaff 52-87</strain>
    </source>
</reference>
<dbReference type="GeneID" id="90037294"/>
<evidence type="ECO:0000256" key="2">
    <source>
        <dbReference type="ARBA" id="ARBA00005563"/>
    </source>
</evidence>
<proteinExistence type="inferred from homology"/>
<keyword evidence="6" id="KW-1185">Reference proteome</keyword>
<dbReference type="PANTHER" id="PTHR12900:SF0">
    <property type="entry name" value="CHECKPOINT PROTEIN"/>
    <property type="match status" value="1"/>
</dbReference>